<evidence type="ECO:0000313" key="3">
    <source>
        <dbReference type="Proteomes" id="UP000233769"/>
    </source>
</evidence>
<sequence length="73" mass="7730">MTLSDYLRAHSLTHSEFAARIGATQAAVTRYANGRRKPSLEKIIVIERETAGQVRAIDFLPGMAGASVSGAAA</sequence>
<name>A0A2N9AHE0_METEX</name>
<dbReference type="InterPro" id="IPR010982">
    <property type="entry name" value="Lambda_DNA-bd_dom_sf"/>
</dbReference>
<evidence type="ECO:0000259" key="1">
    <source>
        <dbReference type="SMART" id="SM00530"/>
    </source>
</evidence>
<organism evidence="2 3">
    <name type="scientific">Methylorubrum extorquens</name>
    <name type="common">Methylobacterium dichloromethanicum</name>
    <name type="synonym">Methylobacterium extorquens</name>
    <dbReference type="NCBI Taxonomy" id="408"/>
    <lineage>
        <taxon>Bacteria</taxon>
        <taxon>Pseudomonadati</taxon>
        <taxon>Pseudomonadota</taxon>
        <taxon>Alphaproteobacteria</taxon>
        <taxon>Hyphomicrobiales</taxon>
        <taxon>Methylobacteriaceae</taxon>
        <taxon>Methylorubrum</taxon>
    </lineage>
</organism>
<dbReference type="Proteomes" id="UP000233769">
    <property type="component" value="Chromosome tk0001"/>
</dbReference>
<dbReference type="EMBL" id="LT962688">
    <property type="protein sequence ID" value="SOR26788.1"/>
    <property type="molecule type" value="Genomic_DNA"/>
</dbReference>
<reference evidence="3" key="1">
    <citation type="submission" date="2017-10" db="EMBL/GenBank/DDBJ databases">
        <authorList>
            <person name="Regsiter A."/>
            <person name="William W."/>
        </authorList>
    </citation>
    <scope>NUCLEOTIDE SEQUENCE [LARGE SCALE GENOMIC DNA]</scope>
</reference>
<gene>
    <name evidence="2" type="ORF">TK0001_0186</name>
</gene>
<protein>
    <submittedName>
        <fullName evidence="2">Transcriptional regulator, XRE family</fullName>
    </submittedName>
</protein>
<dbReference type="AlphaFoldDB" id="A0A2N9AHE0"/>
<dbReference type="CDD" id="cd00093">
    <property type="entry name" value="HTH_XRE"/>
    <property type="match status" value="1"/>
</dbReference>
<dbReference type="Gene3D" id="1.10.260.40">
    <property type="entry name" value="lambda repressor-like DNA-binding domains"/>
    <property type="match status" value="1"/>
</dbReference>
<proteinExistence type="predicted"/>
<dbReference type="Pfam" id="PF01381">
    <property type="entry name" value="HTH_3"/>
    <property type="match status" value="1"/>
</dbReference>
<accession>A0A2N9AHE0</accession>
<dbReference type="SMART" id="SM00530">
    <property type="entry name" value="HTH_XRE"/>
    <property type="match status" value="1"/>
</dbReference>
<dbReference type="GO" id="GO:0003677">
    <property type="term" value="F:DNA binding"/>
    <property type="evidence" value="ECO:0007669"/>
    <property type="project" value="InterPro"/>
</dbReference>
<feature type="domain" description="HTH cro/C1-type" evidence="1">
    <location>
        <begin position="2"/>
        <end position="57"/>
    </location>
</feature>
<dbReference type="InterPro" id="IPR001387">
    <property type="entry name" value="Cro/C1-type_HTH"/>
</dbReference>
<dbReference type="SUPFAM" id="SSF47413">
    <property type="entry name" value="lambda repressor-like DNA-binding domains"/>
    <property type="match status" value="1"/>
</dbReference>
<evidence type="ECO:0000313" key="2">
    <source>
        <dbReference type="EMBL" id="SOR26788.1"/>
    </source>
</evidence>